<keyword evidence="5" id="KW-1185">Reference proteome</keyword>
<dbReference type="PANTHER" id="PTHR11365:SF23">
    <property type="entry name" value="HYPOTHETICAL 5-OXOPROLINASE (EUROFUNG)-RELATED"/>
    <property type="match status" value="1"/>
</dbReference>
<organism evidence="4 5">
    <name type="scientific">Siminovitchia acidinfaciens</name>
    <dbReference type="NCBI Taxonomy" id="2321395"/>
    <lineage>
        <taxon>Bacteria</taxon>
        <taxon>Bacillati</taxon>
        <taxon>Bacillota</taxon>
        <taxon>Bacilli</taxon>
        <taxon>Bacillales</taxon>
        <taxon>Bacillaceae</taxon>
        <taxon>Siminovitchia</taxon>
    </lineage>
</organism>
<dbReference type="GO" id="GO:0005829">
    <property type="term" value="C:cytosol"/>
    <property type="evidence" value="ECO:0007669"/>
    <property type="project" value="TreeGrafter"/>
</dbReference>
<reference evidence="4" key="1">
    <citation type="submission" date="2018-12" db="EMBL/GenBank/DDBJ databases">
        <authorList>
            <person name="Sun L."/>
            <person name="Chen Z."/>
        </authorList>
    </citation>
    <scope>NUCLEOTIDE SEQUENCE [LARGE SCALE GENOMIC DNA]</scope>
    <source>
        <strain evidence="4">3-2-2</strain>
    </source>
</reference>
<evidence type="ECO:0000313" key="4">
    <source>
        <dbReference type="EMBL" id="RST77259.1"/>
    </source>
</evidence>
<gene>
    <name evidence="4" type="ORF">D4T97_001835</name>
</gene>
<dbReference type="Pfam" id="PF19278">
    <property type="entry name" value="Hydant_A_C"/>
    <property type="match status" value="1"/>
</dbReference>
<accession>A0A429Y728</accession>
<dbReference type="PANTHER" id="PTHR11365">
    <property type="entry name" value="5-OXOPROLINASE RELATED"/>
    <property type="match status" value="1"/>
</dbReference>
<comment type="caution">
    <text evidence="4">The sequence shown here is derived from an EMBL/GenBank/DDBJ whole genome shotgun (WGS) entry which is preliminary data.</text>
</comment>
<dbReference type="EMBL" id="QYTV02000001">
    <property type="protein sequence ID" value="RST77259.1"/>
    <property type="molecule type" value="Genomic_DNA"/>
</dbReference>
<dbReference type="OrthoDB" id="9768323at2"/>
<evidence type="ECO:0000313" key="5">
    <source>
        <dbReference type="Proteomes" id="UP000287156"/>
    </source>
</evidence>
<dbReference type="GO" id="GO:0006749">
    <property type="term" value="P:glutathione metabolic process"/>
    <property type="evidence" value="ECO:0007669"/>
    <property type="project" value="TreeGrafter"/>
</dbReference>
<dbReference type="Pfam" id="PF05378">
    <property type="entry name" value="Hydant_A_N"/>
    <property type="match status" value="1"/>
</dbReference>
<dbReference type="GO" id="GO:0017168">
    <property type="term" value="F:5-oxoprolinase (ATP-hydrolyzing) activity"/>
    <property type="evidence" value="ECO:0007669"/>
    <property type="project" value="TreeGrafter"/>
</dbReference>
<feature type="domain" description="Acetophenone carboxylase-like C-terminal" evidence="3">
    <location>
        <begin position="508"/>
        <end position="686"/>
    </location>
</feature>
<evidence type="ECO:0000259" key="3">
    <source>
        <dbReference type="Pfam" id="PF19278"/>
    </source>
</evidence>
<feature type="domain" description="Hydantoinase A/oxoprolinase" evidence="1">
    <location>
        <begin position="208"/>
        <end position="493"/>
    </location>
</feature>
<dbReference type="Proteomes" id="UP000287156">
    <property type="component" value="Unassembled WGS sequence"/>
</dbReference>
<name>A0A429Y728_9BACI</name>
<dbReference type="InterPro" id="IPR008040">
    <property type="entry name" value="Hydant_A_N"/>
</dbReference>
<protein>
    <submittedName>
        <fullName evidence="4">Hydantoinase/oxoprolinase family protein</fullName>
    </submittedName>
</protein>
<dbReference type="InterPro" id="IPR049517">
    <property type="entry name" value="ACX-like_C"/>
</dbReference>
<dbReference type="Pfam" id="PF01968">
    <property type="entry name" value="Hydantoinase_A"/>
    <property type="match status" value="1"/>
</dbReference>
<proteinExistence type="predicted"/>
<dbReference type="InterPro" id="IPR002821">
    <property type="entry name" value="Hydantoinase_A"/>
</dbReference>
<evidence type="ECO:0000259" key="2">
    <source>
        <dbReference type="Pfam" id="PF05378"/>
    </source>
</evidence>
<feature type="domain" description="Hydantoinase/oxoprolinase N-terminal" evidence="2">
    <location>
        <begin position="10"/>
        <end position="187"/>
    </location>
</feature>
<dbReference type="InterPro" id="IPR045079">
    <property type="entry name" value="Oxoprolinase-like"/>
</dbReference>
<evidence type="ECO:0000259" key="1">
    <source>
        <dbReference type="Pfam" id="PF01968"/>
    </source>
</evidence>
<sequence>MIKRRKQMYRVGIDVGGTFTDLFAWVGDSGSIGKVRMAKVLSTPEDPVVGFMNALSKAGIAPSEIETVIHGTTIGTNALIERKYPEPAMVTTAGFRDTIEIKRQSRHHLYDPYAVKPSPLISRKQRFTVSEKMGADGSTVKPLNREEGLQVARKIAERGIKNIAICFINSYVSGRHEQEMRDIILEVIPDAKIAVSSETRPKIRELGRFMTTAIRACLFPVVGDYVVRLEKTLQEAGCKAPLFIVKSNGGMMRSQTAKERPEELIESGPAGGVAAGNFIHSMLGLNNMIITDVGGTSFEACLMENGQGLVTDEYELEWEMPLITPMLDIRSIGAGGGSIAWIDEGGSLRVGPQSAGADPGPACYGKGGVSPTVTDANLVLGRLNSTLSGKFQLDYDAAVEAIEKVSEPLGLSVIECAEGIIEIACENMADAIRMVSTDRGRDPRDQTYVSYGGAGGLHAYKVAQSAGINRILIPPFVGVDCSAGATTMNVRHDVEGTFYAALLEVDPAELTKAFEKLEKDCTDMLVNDGVAPEEINLERTALMRYVGQSYEVATPVPNRILDEETLKEIAHEFNNQHKLEYGVYSEDFPIAFVTLRVTGASQAEQPLKDHLGKILGPKGEKASNQISGQRESYFNGKKYLADLYEVDQISKGQKIQGPAFIAHPNSEIVLPPEASAVIDEYGFIHISVNKEAKITMKEAVL</sequence>
<dbReference type="AlphaFoldDB" id="A0A429Y728"/>